<evidence type="ECO:0000256" key="4">
    <source>
        <dbReference type="ARBA" id="ARBA00022989"/>
    </source>
</evidence>
<evidence type="ECO:0000256" key="1">
    <source>
        <dbReference type="ARBA" id="ARBA00004651"/>
    </source>
</evidence>
<dbReference type="AlphaFoldDB" id="B1YWX9"/>
<dbReference type="KEGG" id="bac:BamMC406_4385"/>
<comment type="subcellular location">
    <subcellularLocation>
        <location evidence="1">Cell membrane</location>
        <topology evidence="1">Multi-pass membrane protein</topology>
    </subcellularLocation>
</comment>
<dbReference type="GO" id="GO:0015171">
    <property type="term" value="F:amino acid transmembrane transporter activity"/>
    <property type="evidence" value="ECO:0007669"/>
    <property type="project" value="TreeGrafter"/>
</dbReference>
<evidence type="ECO:0000313" key="7">
    <source>
        <dbReference type="EMBL" id="ACB66841.1"/>
    </source>
</evidence>
<reference evidence="8" key="1">
    <citation type="submission" date="2008-04" db="EMBL/GenBank/DDBJ databases">
        <title>Complete sequence of chromosome 2 of Burkholderia ambifaria MC40-6.</title>
        <authorList>
            <person name="Copeland A."/>
            <person name="Lucas S."/>
            <person name="Lapidus A."/>
            <person name="Glavina del Rio T."/>
            <person name="Dalin E."/>
            <person name="Tice H."/>
            <person name="Pitluck S."/>
            <person name="Chain P."/>
            <person name="Malfatti S."/>
            <person name="Shin M."/>
            <person name="Vergez L."/>
            <person name="Lang D."/>
            <person name="Schmutz J."/>
            <person name="Larimer F."/>
            <person name="Land M."/>
            <person name="Hauser L."/>
            <person name="Kyrpides N."/>
            <person name="Lykidis A."/>
            <person name="Ramette A."/>
            <person name="Konstantinidis K."/>
            <person name="Tiedje J."/>
            <person name="Richardson P."/>
        </authorList>
    </citation>
    <scope>NUCLEOTIDE SEQUENCE [LARGE SCALE GENOMIC DNA]</scope>
    <source>
        <strain evidence="8">MC40-6</strain>
    </source>
</reference>
<organism evidence="7 8">
    <name type="scientific">Burkholderia ambifaria (strain MC40-6)</name>
    <dbReference type="NCBI Taxonomy" id="398577"/>
    <lineage>
        <taxon>Bacteria</taxon>
        <taxon>Pseudomonadati</taxon>
        <taxon>Pseudomonadota</taxon>
        <taxon>Betaproteobacteria</taxon>
        <taxon>Burkholderiales</taxon>
        <taxon>Burkholderiaceae</taxon>
        <taxon>Burkholderia</taxon>
        <taxon>Burkholderia cepacia complex</taxon>
    </lineage>
</organism>
<dbReference type="PIRSF" id="PIRSF006324">
    <property type="entry name" value="LeuE"/>
    <property type="match status" value="1"/>
</dbReference>
<feature type="transmembrane region" description="Helical" evidence="6">
    <location>
        <begin position="31"/>
        <end position="53"/>
    </location>
</feature>
<dbReference type="PANTHER" id="PTHR30086">
    <property type="entry name" value="ARGININE EXPORTER PROTEIN ARGO"/>
    <property type="match status" value="1"/>
</dbReference>
<keyword evidence="5 6" id="KW-0472">Membrane</keyword>
<proteinExistence type="predicted"/>
<name>B1YWX9_BURA4</name>
<feature type="transmembrane region" description="Helical" evidence="6">
    <location>
        <begin position="137"/>
        <end position="158"/>
    </location>
</feature>
<feature type="transmembrane region" description="Helical" evidence="6">
    <location>
        <begin position="65"/>
        <end position="93"/>
    </location>
</feature>
<dbReference type="InterPro" id="IPR001123">
    <property type="entry name" value="LeuE-type"/>
</dbReference>
<accession>B1YWX9</accession>
<evidence type="ECO:0000313" key="8">
    <source>
        <dbReference type="Proteomes" id="UP000001680"/>
    </source>
</evidence>
<feature type="transmembrane region" description="Helical" evidence="6">
    <location>
        <begin position="99"/>
        <end position="116"/>
    </location>
</feature>
<dbReference type="Pfam" id="PF01810">
    <property type="entry name" value="LysE"/>
    <property type="match status" value="1"/>
</dbReference>
<keyword evidence="3 6" id="KW-0812">Transmembrane</keyword>
<evidence type="ECO:0000256" key="2">
    <source>
        <dbReference type="ARBA" id="ARBA00022475"/>
    </source>
</evidence>
<evidence type="ECO:0000256" key="5">
    <source>
        <dbReference type="ARBA" id="ARBA00023136"/>
    </source>
</evidence>
<feature type="transmembrane region" description="Helical" evidence="6">
    <location>
        <begin position="170"/>
        <end position="203"/>
    </location>
</feature>
<protein>
    <submittedName>
        <fullName evidence="7">Lysine exporter protein (LYSE/YGGA)</fullName>
    </submittedName>
</protein>
<keyword evidence="4 6" id="KW-1133">Transmembrane helix</keyword>
<gene>
    <name evidence="7" type="ordered locus">BamMC406_4385</name>
</gene>
<dbReference type="GO" id="GO:0005886">
    <property type="term" value="C:plasma membrane"/>
    <property type="evidence" value="ECO:0007669"/>
    <property type="project" value="UniProtKB-SubCell"/>
</dbReference>
<keyword evidence="2" id="KW-1003">Cell membrane</keyword>
<sequence length="234" mass="24950">MPIAIDMQYIADTRPEFIASQETTVPALPTLIAFGLVSLGMVLTPGPNMIYLISRSICQGRRAGLVSLGGVALGFVFYMFCAAFGITALVLTVPYAYDALRFCGALYLAYLAWQALKPGGRSAFQVRQLPHDSDARLFTMGFVTNLANPKIAVMYLSLLPQFISPGHGSVLVQSLALGCVQIAVSVCVNALIASMAGSIAGFLADRPAWARGQRWLMGTVLAGLAVRIALESRS</sequence>
<dbReference type="EMBL" id="CP001026">
    <property type="protein sequence ID" value="ACB66841.1"/>
    <property type="molecule type" value="Genomic_DNA"/>
</dbReference>
<dbReference type="Proteomes" id="UP000001680">
    <property type="component" value="Chromosome 2"/>
</dbReference>
<evidence type="ECO:0000256" key="6">
    <source>
        <dbReference type="SAM" id="Phobius"/>
    </source>
</evidence>
<evidence type="ECO:0000256" key="3">
    <source>
        <dbReference type="ARBA" id="ARBA00022692"/>
    </source>
</evidence>
<dbReference type="HOGENOM" id="CLU_079569_3_2_4"/>
<dbReference type="PANTHER" id="PTHR30086:SF20">
    <property type="entry name" value="ARGININE EXPORTER PROTEIN ARGO-RELATED"/>
    <property type="match status" value="1"/>
</dbReference>